<gene>
    <name evidence="1" type="ORF">FGL85_07160</name>
</gene>
<dbReference type="Proteomes" id="UP000321296">
    <property type="component" value="Chromosome"/>
</dbReference>
<accession>A0A5B8SZI7</accession>
<reference evidence="1 2" key="1">
    <citation type="submission" date="2019-06" db="EMBL/GenBank/DDBJ databases">
        <title>Genome analyses of bacteria isolated from kimchi.</title>
        <authorList>
            <person name="Lee S."/>
            <person name="Ahn S."/>
            <person name="Roh S."/>
        </authorList>
    </citation>
    <scope>NUCLEOTIDE SEQUENCE [LARGE SCALE GENOMIC DNA]</scope>
    <source>
        <strain evidence="1 2">CBA3630</strain>
    </source>
</reference>
<organism evidence="1 2">
    <name type="scientific">Leuconostoc pseudomesenteroides</name>
    <dbReference type="NCBI Taxonomy" id="33968"/>
    <lineage>
        <taxon>Bacteria</taxon>
        <taxon>Bacillati</taxon>
        <taxon>Bacillota</taxon>
        <taxon>Bacilli</taxon>
        <taxon>Lactobacillales</taxon>
        <taxon>Lactobacillaceae</taxon>
        <taxon>Leuconostoc</taxon>
    </lineage>
</organism>
<protein>
    <submittedName>
        <fullName evidence="1">Uncharacterized protein</fullName>
    </submittedName>
</protein>
<dbReference type="RefSeq" id="WP_147651447.1">
    <property type="nucleotide sequence ID" value="NZ_CP042383.1"/>
</dbReference>
<dbReference type="AlphaFoldDB" id="A0A5B8SZI7"/>
<dbReference type="KEGG" id="lpse:FGL85_07160"/>
<evidence type="ECO:0000313" key="2">
    <source>
        <dbReference type="Proteomes" id="UP000321296"/>
    </source>
</evidence>
<dbReference type="EMBL" id="CP042383">
    <property type="protein sequence ID" value="QEA42299.1"/>
    <property type="molecule type" value="Genomic_DNA"/>
</dbReference>
<sequence length="204" mass="22815">MKKSAFICIVTVVVMLNFLLQKNDTLGYFVEDATSSLVVKVTWFGLVCAPLLYLVGTIDKWQNGSYLNQLVRTDKLHRIVISTYFINLFHVLGIVLIGLLINALLTGNTGSIENILNLVGSYMFYTSVYMVLELLFSSTSAVLSLCALLLIVALGKNNLSLLGSITFHRNTSIYQTILTLFMTITIMTFFLKKLNQKDFYGKGI</sequence>
<name>A0A5B8SZI7_LEUPS</name>
<evidence type="ECO:0000313" key="1">
    <source>
        <dbReference type="EMBL" id="QEA42299.1"/>
    </source>
</evidence>
<proteinExistence type="predicted"/>